<organism evidence="1">
    <name type="scientific">Arundo donax</name>
    <name type="common">Giant reed</name>
    <name type="synonym">Donax arundinaceus</name>
    <dbReference type="NCBI Taxonomy" id="35708"/>
    <lineage>
        <taxon>Eukaryota</taxon>
        <taxon>Viridiplantae</taxon>
        <taxon>Streptophyta</taxon>
        <taxon>Embryophyta</taxon>
        <taxon>Tracheophyta</taxon>
        <taxon>Spermatophyta</taxon>
        <taxon>Magnoliopsida</taxon>
        <taxon>Liliopsida</taxon>
        <taxon>Poales</taxon>
        <taxon>Poaceae</taxon>
        <taxon>PACMAD clade</taxon>
        <taxon>Arundinoideae</taxon>
        <taxon>Arundineae</taxon>
        <taxon>Arundo</taxon>
    </lineage>
</organism>
<proteinExistence type="predicted"/>
<sequence>MPCCTEWSTVNSKSRNMTFPSLCELEMRNCPKLTTFPDLPLSLTVMVIENVGFETLPRIHDKQSSTE</sequence>
<reference evidence="1" key="1">
    <citation type="submission" date="2014-09" db="EMBL/GenBank/DDBJ databases">
        <authorList>
            <person name="Magalhaes I.L.F."/>
            <person name="Oliveira U."/>
            <person name="Santos F.R."/>
            <person name="Vidigal T.H.D.A."/>
            <person name="Brescovit A.D."/>
            <person name="Santos A.J."/>
        </authorList>
    </citation>
    <scope>NUCLEOTIDE SEQUENCE</scope>
    <source>
        <tissue evidence="1">Shoot tissue taken approximately 20 cm above the soil surface</tissue>
    </source>
</reference>
<evidence type="ECO:0000313" key="1">
    <source>
        <dbReference type="EMBL" id="JAD73299.1"/>
    </source>
</evidence>
<name>A0A0A9CAG9_ARUDO</name>
<dbReference type="EMBL" id="GBRH01224596">
    <property type="protein sequence ID" value="JAD73299.1"/>
    <property type="molecule type" value="Transcribed_RNA"/>
</dbReference>
<protein>
    <submittedName>
        <fullName evidence="1">Uncharacterized protein</fullName>
    </submittedName>
</protein>
<dbReference type="AlphaFoldDB" id="A0A0A9CAG9"/>
<reference evidence="1" key="2">
    <citation type="journal article" date="2015" name="Data Brief">
        <title>Shoot transcriptome of the giant reed, Arundo donax.</title>
        <authorList>
            <person name="Barrero R.A."/>
            <person name="Guerrero F.D."/>
            <person name="Moolhuijzen P."/>
            <person name="Goolsby J.A."/>
            <person name="Tidwell J."/>
            <person name="Bellgard S.E."/>
            <person name="Bellgard M.I."/>
        </authorList>
    </citation>
    <scope>NUCLEOTIDE SEQUENCE</scope>
    <source>
        <tissue evidence="1">Shoot tissue taken approximately 20 cm above the soil surface</tissue>
    </source>
</reference>
<accession>A0A0A9CAG9</accession>